<reference evidence="2 3" key="1">
    <citation type="submission" date="2020-06" db="EMBL/GenBank/DDBJ databases">
        <title>Draft genome sequence of Candidatus Phytoplasma pruni (X-disease group, subgroup 16SrIII-B) strain ChTDIII from Argentina.</title>
        <authorList>
            <person name="Fernandez F.D."/>
            <person name="Zuebert C."/>
            <person name="Huettel B."/>
            <person name="Kube M."/>
            <person name="Conci L.R."/>
        </authorList>
    </citation>
    <scope>NUCLEOTIDE SEQUENCE [LARGE SCALE GENOMIC DNA]</scope>
    <source>
        <strain evidence="2 3">ChTDIII</strain>
    </source>
</reference>
<sequence>MFENILTLLSNISAWFTSIYNFLANTFNIIVDHWQNNHHAVVRITMVVVFFSLLPFILLGLDYIFAVILNILKFIYYLLENIFYFITKIFGFKIEQKAIYIKDGQKYKFIYNRKTQKLTLKSIKKIIQEEPPSEQNTHTIYEND</sequence>
<accession>A0A851HJU6</accession>
<keyword evidence="1" id="KW-0472">Membrane</keyword>
<keyword evidence="1" id="KW-1133">Transmembrane helix</keyword>
<keyword evidence="1" id="KW-0812">Transmembrane</keyword>
<dbReference type="Proteomes" id="UP000568109">
    <property type="component" value="Unassembled WGS sequence"/>
</dbReference>
<evidence type="ECO:0000313" key="3">
    <source>
        <dbReference type="Proteomes" id="UP000568109"/>
    </source>
</evidence>
<keyword evidence="3" id="KW-1185">Reference proteome</keyword>
<comment type="caution">
    <text evidence="2">The sequence shown here is derived from an EMBL/GenBank/DDBJ whole genome shotgun (WGS) entry which is preliminary data.</text>
</comment>
<evidence type="ECO:0000313" key="2">
    <source>
        <dbReference type="EMBL" id="NWN45709.1"/>
    </source>
</evidence>
<protein>
    <submittedName>
        <fullName evidence="2">Uncharacterized protein</fullName>
    </submittedName>
</protein>
<feature type="transmembrane region" description="Helical" evidence="1">
    <location>
        <begin position="64"/>
        <end position="87"/>
    </location>
</feature>
<feature type="transmembrane region" description="Helical" evidence="1">
    <location>
        <begin position="12"/>
        <end position="31"/>
    </location>
</feature>
<dbReference type="AlphaFoldDB" id="A0A851HJU6"/>
<dbReference type="EMBL" id="JABUOH010000033">
    <property type="protein sequence ID" value="NWN45709.1"/>
    <property type="molecule type" value="Genomic_DNA"/>
</dbReference>
<gene>
    <name evidence="2" type="ORF">HR065_01250</name>
</gene>
<dbReference type="RefSeq" id="WP_178734109.1">
    <property type="nucleotide sequence ID" value="NZ_JABUOH010000033.1"/>
</dbReference>
<proteinExistence type="predicted"/>
<name>A0A851HJU6_9MOLU</name>
<feature type="transmembrane region" description="Helical" evidence="1">
    <location>
        <begin position="40"/>
        <end position="58"/>
    </location>
</feature>
<evidence type="ECO:0000256" key="1">
    <source>
        <dbReference type="SAM" id="Phobius"/>
    </source>
</evidence>
<organism evidence="2 3">
    <name type="scientific">Candidatus Phytoplasma pruni</name>
    <dbReference type="NCBI Taxonomy" id="479893"/>
    <lineage>
        <taxon>Bacteria</taxon>
        <taxon>Bacillati</taxon>
        <taxon>Mycoplasmatota</taxon>
        <taxon>Mollicutes</taxon>
        <taxon>Acholeplasmatales</taxon>
        <taxon>Acholeplasmataceae</taxon>
        <taxon>Candidatus Phytoplasma</taxon>
        <taxon>16SrIII (X-disease group)</taxon>
    </lineage>
</organism>